<dbReference type="InterPro" id="IPR001451">
    <property type="entry name" value="Hexapep"/>
</dbReference>
<sequence length="232" mass="25023">MDPKSLDLAENRRRMLAGELYYAFTPDLSADRTRCKVACGVYNAANASGAPRRKLVELWKDILNDTTPLPPPSTPEEEAALRFSYPWVDGPIKFDYGMQCKFGSQVYINSNCTFLDTCTISIGARTLIGPNCSFFAATHPVDPFVRNGLSGPEAGKPITVGEDCWFGGNVVVCPGVTIGRGVTVGAGSVVTKDVEDFVVVAGNPARVIKRLDVKDKLASEGKARNERKTVGS</sequence>
<keyword evidence="5" id="KW-1185">Reference proteome</keyword>
<evidence type="ECO:0000313" key="5">
    <source>
        <dbReference type="Proteomes" id="UP001303889"/>
    </source>
</evidence>
<dbReference type="InterPro" id="IPR011004">
    <property type="entry name" value="Trimer_LpxA-like_sf"/>
</dbReference>
<accession>A0AAN6MDI6</accession>
<dbReference type="CDD" id="cd03357">
    <property type="entry name" value="LbH_MAT_GAT"/>
    <property type="match status" value="1"/>
</dbReference>
<proteinExistence type="inferred from homology"/>
<dbReference type="Pfam" id="PF14602">
    <property type="entry name" value="Hexapep_2"/>
    <property type="match status" value="1"/>
</dbReference>
<name>A0AAN6MDI6_9PEZI</name>
<dbReference type="SMART" id="SM01266">
    <property type="entry name" value="Mac"/>
    <property type="match status" value="1"/>
</dbReference>
<dbReference type="GO" id="GO:0008374">
    <property type="term" value="F:O-acyltransferase activity"/>
    <property type="evidence" value="ECO:0007669"/>
    <property type="project" value="TreeGrafter"/>
</dbReference>
<comment type="caution">
    <text evidence="4">The sequence shown here is derived from an EMBL/GenBank/DDBJ whole genome shotgun (WGS) entry which is preliminary data.</text>
</comment>
<evidence type="ECO:0000256" key="1">
    <source>
        <dbReference type="ARBA" id="ARBA00007274"/>
    </source>
</evidence>
<gene>
    <name evidence="4" type="ORF">C8A05DRAFT_46846</name>
</gene>
<feature type="domain" description="Maltose/galactoside acetyltransferase" evidence="3">
    <location>
        <begin position="12"/>
        <end position="68"/>
    </location>
</feature>
<dbReference type="InterPro" id="IPR051159">
    <property type="entry name" value="Hexapeptide_acetyltransf"/>
</dbReference>
<dbReference type="InterPro" id="IPR024688">
    <property type="entry name" value="Mac_dom"/>
</dbReference>
<dbReference type="Proteomes" id="UP001303889">
    <property type="component" value="Unassembled WGS sequence"/>
</dbReference>
<dbReference type="SUPFAM" id="SSF51161">
    <property type="entry name" value="Trimeric LpxA-like enzymes"/>
    <property type="match status" value="1"/>
</dbReference>
<evidence type="ECO:0000256" key="2">
    <source>
        <dbReference type="ARBA" id="ARBA00022679"/>
    </source>
</evidence>
<dbReference type="Gene3D" id="2.160.10.10">
    <property type="entry name" value="Hexapeptide repeat proteins"/>
    <property type="match status" value="1"/>
</dbReference>
<dbReference type="PANTHER" id="PTHR23416">
    <property type="entry name" value="SIALIC ACID SYNTHASE-RELATED"/>
    <property type="match status" value="1"/>
</dbReference>
<protein>
    <submittedName>
        <fullName evidence="4">Acetyltransferase</fullName>
    </submittedName>
</protein>
<evidence type="ECO:0000259" key="3">
    <source>
        <dbReference type="SMART" id="SM01266"/>
    </source>
</evidence>
<dbReference type="AlphaFoldDB" id="A0AAN6MDI6"/>
<dbReference type="GO" id="GO:0016407">
    <property type="term" value="F:acetyltransferase activity"/>
    <property type="evidence" value="ECO:0007669"/>
    <property type="project" value="InterPro"/>
</dbReference>
<reference evidence="4" key="2">
    <citation type="submission" date="2023-05" db="EMBL/GenBank/DDBJ databases">
        <authorList>
            <consortium name="Lawrence Berkeley National Laboratory"/>
            <person name="Steindorff A."/>
            <person name="Hensen N."/>
            <person name="Bonometti L."/>
            <person name="Westerberg I."/>
            <person name="Brannstrom I.O."/>
            <person name="Guillou S."/>
            <person name="Cros-Aarteil S."/>
            <person name="Calhoun S."/>
            <person name="Haridas S."/>
            <person name="Kuo A."/>
            <person name="Mondo S."/>
            <person name="Pangilinan J."/>
            <person name="Riley R."/>
            <person name="Labutti K."/>
            <person name="Andreopoulos B."/>
            <person name="Lipzen A."/>
            <person name="Chen C."/>
            <person name="Yanf M."/>
            <person name="Daum C."/>
            <person name="Ng V."/>
            <person name="Clum A."/>
            <person name="Ohm R."/>
            <person name="Martin F."/>
            <person name="Silar P."/>
            <person name="Natvig D."/>
            <person name="Lalanne C."/>
            <person name="Gautier V."/>
            <person name="Ament-Velasquez S.L."/>
            <person name="Kruys A."/>
            <person name="Hutchinson M.I."/>
            <person name="Powell A.J."/>
            <person name="Barry K."/>
            <person name="Miller A.N."/>
            <person name="Grigoriev I.V."/>
            <person name="Debuchy R."/>
            <person name="Gladieux P."/>
            <person name="Thoren M.H."/>
            <person name="Johannesson H."/>
        </authorList>
    </citation>
    <scope>NUCLEOTIDE SEQUENCE</scope>
    <source>
        <strain evidence="4">CBS 103.79</strain>
    </source>
</reference>
<dbReference type="PANTHER" id="PTHR23416:SF54">
    <property type="entry name" value="ACETYLTRANSFERASE, CYSE_LACA_LPXA_NODL FAMILY (AFU_ORTHOLOGUE AFUA_2G08430)-RELATED"/>
    <property type="match status" value="1"/>
</dbReference>
<organism evidence="4 5">
    <name type="scientific">Staphylotrichum tortipilum</name>
    <dbReference type="NCBI Taxonomy" id="2831512"/>
    <lineage>
        <taxon>Eukaryota</taxon>
        <taxon>Fungi</taxon>
        <taxon>Dikarya</taxon>
        <taxon>Ascomycota</taxon>
        <taxon>Pezizomycotina</taxon>
        <taxon>Sordariomycetes</taxon>
        <taxon>Sordariomycetidae</taxon>
        <taxon>Sordariales</taxon>
        <taxon>Chaetomiaceae</taxon>
        <taxon>Staphylotrichum</taxon>
    </lineage>
</organism>
<dbReference type="EMBL" id="MU855852">
    <property type="protein sequence ID" value="KAK3898972.1"/>
    <property type="molecule type" value="Genomic_DNA"/>
</dbReference>
<dbReference type="Pfam" id="PF12464">
    <property type="entry name" value="Mac"/>
    <property type="match status" value="1"/>
</dbReference>
<evidence type="ECO:0000313" key="4">
    <source>
        <dbReference type="EMBL" id="KAK3898972.1"/>
    </source>
</evidence>
<keyword evidence="2" id="KW-0808">Transferase</keyword>
<reference evidence="4" key="1">
    <citation type="journal article" date="2023" name="Mol. Phylogenet. Evol.">
        <title>Genome-scale phylogeny and comparative genomics of the fungal order Sordariales.</title>
        <authorList>
            <person name="Hensen N."/>
            <person name="Bonometti L."/>
            <person name="Westerberg I."/>
            <person name="Brannstrom I.O."/>
            <person name="Guillou S."/>
            <person name="Cros-Aarteil S."/>
            <person name="Calhoun S."/>
            <person name="Haridas S."/>
            <person name="Kuo A."/>
            <person name="Mondo S."/>
            <person name="Pangilinan J."/>
            <person name="Riley R."/>
            <person name="LaButti K."/>
            <person name="Andreopoulos B."/>
            <person name="Lipzen A."/>
            <person name="Chen C."/>
            <person name="Yan M."/>
            <person name="Daum C."/>
            <person name="Ng V."/>
            <person name="Clum A."/>
            <person name="Steindorff A."/>
            <person name="Ohm R.A."/>
            <person name="Martin F."/>
            <person name="Silar P."/>
            <person name="Natvig D.O."/>
            <person name="Lalanne C."/>
            <person name="Gautier V."/>
            <person name="Ament-Velasquez S.L."/>
            <person name="Kruys A."/>
            <person name="Hutchinson M.I."/>
            <person name="Powell A.J."/>
            <person name="Barry K."/>
            <person name="Miller A.N."/>
            <person name="Grigoriev I.V."/>
            <person name="Debuchy R."/>
            <person name="Gladieux P."/>
            <person name="Hiltunen Thoren M."/>
            <person name="Johannesson H."/>
        </authorList>
    </citation>
    <scope>NUCLEOTIDE SEQUENCE</scope>
    <source>
        <strain evidence="4">CBS 103.79</strain>
    </source>
</reference>
<comment type="similarity">
    <text evidence="1">Belongs to the transferase hexapeptide repeat family.</text>
</comment>